<feature type="region of interest" description="Disordered" evidence="1">
    <location>
        <begin position="42"/>
        <end position="71"/>
    </location>
</feature>
<comment type="caution">
    <text evidence="2">The sequence shown here is derived from an EMBL/GenBank/DDBJ whole genome shotgun (WGS) entry which is preliminary data.</text>
</comment>
<name>A0A4S2D6W2_STEMA</name>
<proteinExistence type="predicted"/>
<evidence type="ECO:0000313" key="3">
    <source>
        <dbReference type="Proteomes" id="UP000306631"/>
    </source>
</evidence>
<gene>
    <name evidence="2" type="ORF">E5352_02410</name>
</gene>
<organism evidence="2 3">
    <name type="scientific">Stenotrophomonas maltophilia</name>
    <name type="common">Pseudomonas maltophilia</name>
    <name type="synonym">Xanthomonas maltophilia</name>
    <dbReference type="NCBI Taxonomy" id="40324"/>
    <lineage>
        <taxon>Bacteria</taxon>
        <taxon>Pseudomonadati</taxon>
        <taxon>Pseudomonadota</taxon>
        <taxon>Gammaproteobacteria</taxon>
        <taxon>Lysobacterales</taxon>
        <taxon>Lysobacteraceae</taxon>
        <taxon>Stenotrophomonas</taxon>
        <taxon>Stenotrophomonas maltophilia group</taxon>
    </lineage>
</organism>
<dbReference type="PROSITE" id="PS51257">
    <property type="entry name" value="PROKAR_LIPOPROTEIN"/>
    <property type="match status" value="1"/>
</dbReference>
<protein>
    <recommendedName>
        <fullName evidence="4">Lipoprotein</fullName>
    </recommendedName>
</protein>
<dbReference type="AlphaFoldDB" id="A0A4S2D6W2"/>
<evidence type="ECO:0008006" key="4">
    <source>
        <dbReference type="Google" id="ProtNLM"/>
    </source>
</evidence>
<dbReference type="Proteomes" id="UP000306631">
    <property type="component" value="Unassembled WGS sequence"/>
</dbReference>
<reference evidence="2 3" key="1">
    <citation type="submission" date="2019-04" db="EMBL/GenBank/DDBJ databases">
        <title>Microbes associate with the intestines of laboratory mice.</title>
        <authorList>
            <person name="Navarre W."/>
            <person name="Wong E."/>
            <person name="Huang K."/>
            <person name="Tropini C."/>
            <person name="Ng K."/>
            <person name="Yu B."/>
        </authorList>
    </citation>
    <scope>NUCLEOTIDE SEQUENCE [LARGE SCALE GENOMIC DNA]</scope>
    <source>
        <strain evidence="2 3">NM62_B4-13</strain>
    </source>
</reference>
<dbReference type="RefSeq" id="WP_136003213.1">
    <property type="nucleotide sequence ID" value="NZ_SRYW01000002.1"/>
</dbReference>
<evidence type="ECO:0000256" key="1">
    <source>
        <dbReference type="SAM" id="MobiDB-lite"/>
    </source>
</evidence>
<sequence>MTPLLRQGSALLIVVGLTGCTPPDPPVLPAAPAAPAAIAPARMPASNEDDIANRPIEDDPAPEPAVEPVASDAAAPAVVSVALDHAGDIVIGQRFSVTDADDQWHSAGLSEGGAPGSCEFYERGSLPEGVSMMVQDEHVLRFDLALLDGSGETITQPGPFGLRLGMSREDALRRLPGGSTVQPHAYVPDAGEYLTWQDPGSDLAIRLEIVDGAITKMYWGASGAVETFEGCA</sequence>
<evidence type="ECO:0000313" key="2">
    <source>
        <dbReference type="EMBL" id="TGY36373.1"/>
    </source>
</evidence>
<accession>A0A4S2D6W2</accession>
<dbReference type="OrthoDB" id="6038757at2"/>
<dbReference type="EMBL" id="SRYW01000002">
    <property type="protein sequence ID" value="TGY36373.1"/>
    <property type="molecule type" value="Genomic_DNA"/>
</dbReference>